<name>A0A1H6CVN5_9ACTN</name>
<evidence type="ECO:0000259" key="1">
    <source>
        <dbReference type="Pfam" id="PF21836"/>
    </source>
</evidence>
<feature type="domain" description="DUF6895" evidence="1">
    <location>
        <begin position="15"/>
        <end position="292"/>
    </location>
</feature>
<organism evidence="2 3">
    <name type="scientific">Thermomonospora echinospora</name>
    <dbReference type="NCBI Taxonomy" id="1992"/>
    <lineage>
        <taxon>Bacteria</taxon>
        <taxon>Bacillati</taxon>
        <taxon>Actinomycetota</taxon>
        <taxon>Actinomycetes</taxon>
        <taxon>Streptosporangiales</taxon>
        <taxon>Thermomonosporaceae</taxon>
        <taxon>Thermomonospora</taxon>
    </lineage>
</organism>
<dbReference type="EMBL" id="FNVO01000011">
    <property type="protein sequence ID" value="SEG77091.1"/>
    <property type="molecule type" value="Genomic_DNA"/>
</dbReference>
<sequence length="304" mass="34113">MTGCAPVAETARRLCDRALSWLHAHRELDTLPSTSDLGDPDSVYKPLGETTLAASLVVRDGTAGPGRRAAARSLLDFTWAQMRGGDLLYERLLQHTLLTDPAETYAHFVRAGYRHPRLDELLAHQVRLRSVRAVELIPDRKLAVANAHRIIGLDDDADWDALIRATWLGGLPEPWAIDWMTAYQMTHTVFHSTDWGALPYRLPADLTAYLHDWLPVWIDIWREIRQWDLVAELLVVGACLEEPYCDPDDWRALAEIQHEDGFVPRDGDPIDENPVQRFKDHQHTVVVTAVAGTIAAARASAGRS</sequence>
<proteinExistence type="predicted"/>
<dbReference type="AlphaFoldDB" id="A0A1H6CVN5"/>
<evidence type="ECO:0000313" key="3">
    <source>
        <dbReference type="Proteomes" id="UP000236723"/>
    </source>
</evidence>
<keyword evidence="3" id="KW-1185">Reference proteome</keyword>
<dbReference type="Proteomes" id="UP000236723">
    <property type="component" value="Unassembled WGS sequence"/>
</dbReference>
<gene>
    <name evidence="2" type="ORF">SAMN04489712_111247</name>
</gene>
<accession>A0A1H6CVN5</accession>
<dbReference type="Pfam" id="PF21836">
    <property type="entry name" value="DUF6895"/>
    <property type="match status" value="1"/>
</dbReference>
<dbReference type="RefSeq" id="WP_200827423.1">
    <property type="nucleotide sequence ID" value="NZ_FNVO01000011.1"/>
</dbReference>
<reference evidence="3" key="1">
    <citation type="submission" date="2016-10" db="EMBL/GenBank/DDBJ databases">
        <authorList>
            <person name="Varghese N."/>
            <person name="Submissions S."/>
        </authorList>
    </citation>
    <scope>NUCLEOTIDE SEQUENCE [LARGE SCALE GENOMIC DNA]</scope>
    <source>
        <strain evidence="3">DSM 43163</strain>
    </source>
</reference>
<evidence type="ECO:0000313" key="2">
    <source>
        <dbReference type="EMBL" id="SEG77091.1"/>
    </source>
</evidence>
<dbReference type="InterPro" id="IPR054190">
    <property type="entry name" value="DUF6895"/>
</dbReference>
<protein>
    <recommendedName>
        <fullName evidence="1">DUF6895 domain-containing protein</fullName>
    </recommendedName>
</protein>